<dbReference type="GO" id="GO:0009294">
    <property type="term" value="P:DNA-mediated transformation"/>
    <property type="evidence" value="ECO:0007669"/>
    <property type="project" value="InterPro"/>
</dbReference>
<keyword evidence="5" id="KW-1185">Reference proteome</keyword>
<dbReference type="Pfam" id="PF02481">
    <property type="entry name" value="DNA_processg_A"/>
    <property type="match status" value="1"/>
</dbReference>
<dbReference type="RefSeq" id="WP_094661156.1">
    <property type="nucleotide sequence ID" value="NZ_MWWR01000012.1"/>
</dbReference>
<dbReference type="PANTHER" id="PTHR43022:SF1">
    <property type="entry name" value="PROTEIN SMF"/>
    <property type="match status" value="1"/>
</dbReference>
<dbReference type="PANTHER" id="PTHR43022">
    <property type="entry name" value="PROTEIN SMF"/>
    <property type="match status" value="1"/>
</dbReference>
<gene>
    <name evidence="4" type="ORF">PSRA_1350</name>
</gene>
<evidence type="ECO:0000313" key="4">
    <source>
        <dbReference type="EMBL" id="OZG51056.1"/>
    </source>
</evidence>
<dbReference type="NCBIfam" id="TIGR00732">
    <property type="entry name" value="dprA"/>
    <property type="match status" value="1"/>
</dbReference>
<dbReference type="EMBL" id="MWWR01000012">
    <property type="protein sequence ID" value="OZG51056.1"/>
    <property type="molecule type" value="Genomic_DNA"/>
</dbReference>
<organism evidence="4 5">
    <name type="scientific">Pseudoscardovia radai</name>
    <dbReference type="NCBI Taxonomy" id="987066"/>
    <lineage>
        <taxon>Bacteria</taxon>
        <taxon>Bacillati</taxon>
        <taxon>Actinomycetota</taxon>
        <taxon>Actinomycetes</taxon>
        <taxon>Bifidobacteriales</taxon>
        <taxon>Bifidobacteriaceae</taxon>
        <taxon>Pseudoscardovia</taxon>
    </lineage>
</organism>
<comment type="similarity">
    <text evidence="1">Belongs to the DprA/Smf family.</text>
</comment>
<evidence type="ECO:0000256" key="2">
    <source>
        <dbReference type="SAM" id="MobiDB-lite"/>
    </source>
</evidence>
<feature type="domain" description="Smf/DprA SLOG" evidence="3">
    <location>
        <begin position="165"/>
        <end position="381"/>
    </location>
</feature>
<dbReference type="Proteomes" id="UP000216725">
    <property type="component" value="Unassembled WGS sequence"/>
</dbReference>
<dbReference type="InterPro" id="IPR057666">
    <property type="entry name" value="DrpA_SLOG"/>
</dbReference>
<evidence type="ECO:0000256" key="1">
    <source>
        <dbReference type="ARBA" id="ARBA00006525"/>
    </source>
</evidence>
<dbReference type="Gene3D" id="3.40.50.450">
    <property type="match status" value="1"/>
</dbReference>
<dbReference type="InterPro" id="IPR003488">
    <property type="entry name" value="DprA"/>
</dbReference>
<sequence>MTGISHTPAPPADTGRDEERLARAGLALVCDGADHLMNAILRSAPATEVWKELHDPTPRTIRHLLAMAGHGLGDDDAIGDTIGGVYDNTVAQNAAAHPTVAQNTVARPAPARGGARGAIARSGRLPKGAAAMAQHIRGWQDRAATQPESPLDLAETLTDGGALRILIPGDEHWPVRVEDLGNSDEFPDPLCLWVRGDPAALTACDAPLGIVGSREATGYGTRATREAARAAAERGHVIVSGGAMGIDAVAHAQTVAAGGRTVAVMAGGLDHVGPVCNLELFHSIVDSGGALISEVAPQTVPVAWRFLTRNRLIAALSHTVLVTQARYRSGALNTATHALRLNRIVAAIPGDVDRPSNAGCNELIYRGKAILLPAPESIVDLLPDEHQHGAAPTIAQEGGENALFPDSALDAAGAAGSVAPSGGAHASMAGPARARRPEDGPETFDLDDAIISAIRRLRRTGGSADIASIHQALESGPYPGLAVRRTAIRLGALELAGRLLRNADGTFAVPR</sequence>
<proteinExistence type="inferred from homology"/>
<dbReference type="SUPFAM" id="SSF102405">
    <property type="entry name" value="MCP/YpsA-like"/>
    <property type="match status" value="1"/>
</dbReference>
<evidence type="ECO:0000259" key="3">
    <source>
        <dbReference type="Pfam" id="PF02481"/>
    </source>
</evidence>
<dbReference type="AlphaFoldDB" id="A0A261EWK8"/>
<accession>A0A261EWK8</accession>
<evidence type="ECO:0000313" key="5">
    <source>
        <dbReference type="Proteomes" id="UP000216725"/>
    </source>
</evidence>
<feature type="compositionally biased region" description="Low complexity" evidence="2">
    <location>
        <begin position="414"/>
        <end position="427"/>
    </location>
</feature>
<feature type="region of interest" description="Disordered" evidence="2">
    <location>
        <begin position="414"/>
        <end position="444"/>
    </location>
</feature>
<protein>
    <submittedName>
        <fullName evidence="4">DNA processing protein DprA</fullName>
    </submittedName>
</protein>
<name>A0A261EWK8_9BIFI</name>
<dbReference type="OrthoDB" id="9785707at2"/>
<reference evidence="4 5" key="1">
    <citation type="journal article" date="2017" name="BMC Genomics">
        <title>Comparative genomic and phylogenomic analyses of the Bifidobacteriaceae family.</title>
        <authorList>
            <person name="Lugli G.A."/>
            <person name="Milani C."/>
            <person name="Turroni F."/>
            <person name="Duranti S."/>
            <person name="Mancabelli L."/>
            <person name="Mangifesta M."/>
            <person name="Ferrario C."/>
            <person name="Modesto M."/>
            <person name="Mattarelli P."/>
            <person name="Jiri K."/>
            <person name="van Sinderen D."/>
            <person name="Ventura M."/>
        </authorList>
    </citation>
    <scope>NUCLEOTIDE SEQUENCE [LARGE SCALE GENOMIC DNA]</scope>
    <source>
        <strain evidence="4 5">DSM 24742</strain>
    </source>
</reference>
<comment type="caution">
    <text evidence="4">The sequence shown here is derived from an EMBL/GenBank/DDBJ whole genome shotgun (WGS) entry which is preliminary data.</text>
</comment>